<gene>
    <name evidence="2" type="ORF">PoB_001760900</name>
</gene>
<evidence type="ECO:0000313" key="3">
    <source>
        <dbReference type="Proteomes" id="UP000735302"/>
    </source>
</evidence>
<reference evidence="2 3" key="1">
    <citation type="journal article" date="2021" name="Elife">
        <title>Chloroplast acquisition without the gene transfer in kleptoplastic sea slugs, Plakobranchus ocellatus.</title>
        <authorList>
            <person name="Maeda T."/>
            <person name="Takahashi S."/>
            <person name="Yoshida T."/>
            <person name="Shimamura S."/>
            <person name="Takaki Y."/>
            <person name="Nagai Y."/>
            <person name="Toyoda A."/>
            <person name="Suzuki Y."/>
            <person name="Arimoto A."/>
            <person name="Ishii H."/>
            <person name="Satoh N."/>
            <person name="Nishiyama T."/>
            <person name="Hasebe M."/>
            <person name="Maruyama T."/>
            <person name="Minagawa J."/>
            <person name="Obokata J."/>
            <person name="Shigenobu S."/>
        </authorList>
    </citation>
    <scope>NUCLEOTIDE SEQUENCE [LARGE SCALE GENOMIC DNA]</scope>
</reference>
<dbReference type="CDD" id="cd22966">
    <property type="entry name" value="DD_DYDC-like"/>
    <property type="match status" value="1"/>
</dbReference>
<keyword evidence="3" id="KW-1185">Reference proteome</keyword>
<accession>A0AAV3ZAY1</accession>
<dbReference type="Gene3D" id="1.20.890.10">
    <property type="entry name" value="cAMP-dependent protein kinase regulatory subunit, dimerization-anchoring domain"/>
    <property type="match status" value="1"/>
</dbReference>
<comment type="caution">
    <text evidence="2">The sequence shown here is derived from an EMBL/GenBank/DDBJ whole genome shotgun (WGS) entry which is preliminary data.</text>
</comment>
<feature type="compositionally biased region" description="Basic and acidic residues" evidence="1">
    <location>
        <begin position="52"/>
        <end position="69"/>
    </location>
</feature>
<organism evidence="2 3">
    <name type="scientific">Plakobranchus ocellatus</name>
    <dbReference type="NCBI Taxonomy" id="259542"/>
    <lineage>
        <taxon>Eukaryota</taxon>
        <taxon>Metazoa</taxon>
        <taxon>Spiralia</taxon>
        <taxon>Lophotrochozoa</taxon>
        <taxon>Mollusca</taxon>
        <taxon>Gastropoda</taxon>
        <taxon>Heterobranchia</taxon>
        <taxon>Euthyneura</taxon>
        <taxon>Panpulmonata</taxon>
        <taxon>Sacoglossa</taxon>
        <taxon>Placobranchoidea</taxon>
        <taxon>Plakobranchidae</taxon>
        <taxon>Plakobranchus</taxon>
    </lineage>
</organism>
<keyword evidence="2" id="KW-0969">Cilium</keyword>
<keyword evidence="2" id="KW-0966">Cell projection</keyword>
<dbReference type="AlphaFoldDB" id="A0AAV3ZAY1"/>
<evidence type="ECO:0000256" key="1">
    <source>
        <dbReference type="SAM" id="MobiDB-lite"/>
    </source>
</evidence>
<dbReference type="InterPro" id="IPR007858">
    <property type="entry name" value="Dpy-30_motif"/>
</dbReference>
<feature type="region of interest" description="Disordered" evidence="1">
    <location>
        <begin position="38"/>
        <end position="72"/>
    </location>
</feature>
<dbReference type="Pfam" id="PF05186">
    <property type="entry name" value="Dpy-30"/>
    <property type="match status" value="1"/>
</dbReference>
<keyword evidence="2" id="KW-0282">Flagellum</keyword>
<name>A0AAV3ZAY1_9GAST</name>
<dbReference type="InterPro" id="IPR049630">
    <property type="entry name" value="DYDC-like_DD"/>
</dbReference>
<dbReference type="Proteomes" id="UP000735302">
    <property type="component" value="Unassembled WGS sequence"/>
</dbReference>
<proteinExistence type="predicted"/>
<feature type="compositionally biased region" description="Basic and acidic residues" evidence="1">
    <location>
        <begin position="439"/>
        <end position="454"/>
    </location>
</feature>
<sequence length="454" mass="51971">MATAIPTTHKQDLAPNAPSLSVASLTKSFSQVLIAQETPVDHHTRHSPHAFNGREEKSENSDENERPSSESKQLFATKLGSILARCMAELCEKRPQDPIEFMSQWLYCYANGQIYMQEKALFLRNAVMVVDNNWRERDQRRNRVRSLLKEYANTKQTLLDISPKELKKVDVDSAEKMAPRENVGQIKDRESIEQILAGMAVTERGVLPSKMSLRFHVGEDKILSYKEGTYHTRITTRHKRWSRFSQRQESMLSFSSAGSDWRATRKLLGVDESLRSPDLEFQLKALQDLKAWEEGKLASKSGKSERDKDSILTTSSSVADGVVSLGTRREKMGKKRRMSTMANLPRLSSERFTRTKSVKVIWKYEYPPGRLVCIHSVLGIMTAKSPSVRFDSREVWPDEEVVCQSIYDHETYTCLPASLLYYTPDRQDSNQTESTVDQESERERDKSEEKESSV</sequence>
<feature type="region of interest" description="Disordered" evidence="1">
    <location>
        <begin position="425"/>
        <end position="454"/>
    </location>
</feature>
<dbReference type="EMBL" id="BLXT01002087">
    <property type="protein sequence ID" value="GFN91103.1"/>
    <property type="molecule type" value="Genomic_DNA"/>
</dbReference>
<protein>
    <submittedName>
        <fullName evidence="2">Flagellar radial spoke protein 2-like</fullName>
    </submittedName>
</protein>
<evidence type="ECO:0000313" key="2">
    <source>
        <dbReference type="EMBL" id="GFN91103.1"/>
    </source>
</evidence>